<reference evidence="1" key="1">
    <citation type="submission" date="2021-11" db="EMBL/GenBank/DDBJ databases">
        <title>Description of novel Flavobacterium species.</title>
        <authorList>
            <person name="Saticioglu I.B."/>
            <person name="Ay H."/>
            <person name="Altun S."/>
            <person name="Duman M."/>
        </authorList>
    </citation>
    <scope>NUCLEOTIDE SEQUENCE</scope>
    <source>
        <strain evidence="1">F-30</strain>
    </source>
</reference>
<accession>A0ABS8MDX9</accession>
<organism evidence="1 2">
    <name type="scientific">Flavobacterium piscisymbiosum</name>
    <dbReference type="NCBI Taxonomy" id="2893753"/>
    <lineage>
        <taxon>Bacteria</taxon>
        <taxon>Pseudomonadati</taxon>
        <taxon>Bacteroidota</taxon>
        <taxon>Flavobacteriia</taxon>
        <taxon>Flavobacteriales</taxon>
        <taxon>Flavobacteriaceae</taxon>
        <taxon>Flavobacterium</taxon>
    </lineage>
</organism>
<keyword evidence="2" id="KW-1185">Reference proteome</keyword>
<proteinExistence type="predicted"/>
<dbReference type="EMBL" id="JAJJMM010000001">
    <property type="protein sequence ID" value="MCC9063720.1"/>
    <property type="molecule type" value="Genomic_DNA"/>
</dbReference>
<name>A0ABS8MDX9_9FLAO</name>
<dbReference type="Proteomes" id="UP001430679">
    <property type="component" value="Unassembled WGS sequence"/>
</dbReference>
<gene>
    <name evidence="1" type="ORF">LNP81_12050</name>
</gene>
<protein>
    <submittedName>
        <fullName evidence="1">DUF4238 domain-containing protein</fullName>
    </submittedName>
</protein>
<comment type="caution">
    <text evidence="1">The sequence shown here is derived from an EMBL/GenBank/DDBJ whole genome shotgun (WGS) entry which is preliminary data.</text>
</comment>
<dbReference type="InterPro" id="IPR025332">
    <property type="entry name" value="DUF4238"/>
</dbReference>
<dbReference type="Pfam" id="PF14022">
    <property type="entry name" value="DUF4238"/>
    <property type="match status" value="1"/>
</dbReference>
<dbReference type="RefSeq" id="WP_230036108.1">
    <property type="nucleotide sequence ID" value="NZ_JAJJMM010000001.1"/>
</dbReference>
<evidence type="ECO:0000313" key="2">
    <source>
        <dbReference type="Proteomes" id="UP001430679"/>
    </source>
</evidence>
<evidence type="ECO:0000313" key="1">
    <source>
        <dbReference type="EMBL" id="MCC9063720.1"/>
    </source>
</evidence>
<sequence>MAGNLVKRQHFVPRTYLKHFARQDGQDYLICALPNSSTDKDKIFEVNIKNIGLEKDFYTLPGETDDQKMAIENFYAEEFEQHYSTIYDILVNPVKTEVTPEERKLIISTVITMYYRTTKWVNASKSLMSRVFYQMFQLCEQTGKDYFVFEGEKISIAGKTLEQFTKEFNEERQPHMILTQLEVAFKLINIRVQVDAITVVRLGEDDLEFVISDNPVIASNPTATRFAPFDPNNLLYLPLDPKHMLILIPEKSEGLENRIFRRTSTGFMAAMEKLTSNYQQMENSEKFMMGTRDELESYLDTKDITEKPTAEMSEEDRAALQKFIGKFGI</sequence>